<dbReference type="OrthoDB" id="189997at2759"/>
<feature type="chain" id="PRO_5035859697" description="Peptidase C45 hydrolase domain-containing protein" evidence="1">
    <location>
        <begin position="19"/>
        <end position="403"/>
    </location>
</feature>
<dbReference type="EMBL" id="CADEBC010000208">
    <property type="protein sequence ID" value="CAB3226494.1"/>
    <property type="molecule type" value="Genomic_DNA"/>
</dbReference>
<dbReference type="InterPro" id="IPR047794">
    <property type="entry name" value="C45_proenzyme-like"/>
</dbReference>
<reference evidence="3 4" key="1">
    <citation type="submission" date="2020-04" db="EMBL/GenBank/DDBJ databases">
        <authorList>
            <person name="Wallbank WR R."/>
            <person name="Pardo Diaz C."/>
            <person name="Kozak K."/>
            <person name="Martin S."/>
            <person name="Jiggins C."/>
            <person name="Moest M."/>
            <person name="Warren A I."/>
            <person name="Byers J.R.P. K."/>
            <person name="Montejo-Kovacevich G."/>
            <person name="Yen C E."/>
        </authorList>
    </citation>
    <scope>NUCLEOTIDE SEQUENCE [LARGE SCALE GENOMIC DNA]</scope>
</reference>
<evidence type="ECO:0000259" key="2">
    <source>
        <dbReference type="Pfam" id="PF03417"/>
    </source>
</evidence>
<accession>A0A8S0Z3T7</accession>
<keyword evidence="4" id="KW-1185">Reference proteome</keyword>
<dbReference type="InterPro" id="IPR047801">
    <property type="entry name" value="Peptidase_C45"/>
</dbReference>
<organism evidence="3 4">
    <name type="scientific">Arctia plantaginis</name>
    <name type="common">Wood tiger moth</name>
    <name type="synonym">Phalaena plantaginis</name>
    <dbReference type="NCBI Taxonomy" id="874455"/>
    <lineage>
        <taxon>Eukaryota</taxon>
        <taxon>Metazoa</taxon>
        <taxon>Ecdysozoa</taxon>
        <taxon>Arthropoda</taxon>
        <taxon>Hexapoda</taxon>
        <taxon>Insecta</taxon>
        <taxon>Pterygota</taxon>
        <taxon>Neoptera</taxon>
        <taxon>Endopterygota</taxon>
        <taxon>Lepidoptera</taxon>
        <taxon>Glossata</taxon>
        <taxon>Ditrysia</taxon>
        <taxon>Noctuoidea</taxon>
        <taxon>Erebidae</taxon>
        <taxon>Arctiinae</taxon>
        <taxon>Arctia</taxon>
    </lineage>
</organism>
<dbReference type="AlphaFoldDB" id="A0A8S0Z3T7"/>
<gene>
    <name evidence="3" type="ORF">APLA_LOCUS2917</name>
</gene>
<feature type="domain" description="Peptidase C45 hydrolase" evidence="2">
    <location>
        <begin position="147"/>
        <end position="386"/>
    </location>
</feature>
<dbReference type="Gene3D" id="1.10.10.2120">
    <property type="match status" value="1"/>
</dbReference>
<protein>
    <recommendedName>
        <fullName evidence="2">Peptidase C45 hydrolase domain-containing protein</fullName>
    </recommendedName>
</protein>
<dbReference type="Proteomes" id="UP000494106">
    <property type="component" value="Unassembled WGS sequence"/>
</dbReference>
<dbReference type="PANTHER" id="PTHR34180">
    <property type="entry name" value="PEPTIDASE C45"/>
    <property type="match status" value="1"/>
</dbReference>
<dbReference type="NCBIfam" id="NF040521">
    <property type="entry name" value="C45_proenzyme"/>
    <property type="match status" value="1"/>
</dbReference>
<comment type="caution">
    <text evidence="3">The sequence shown here is derived from an EMBL/GenBank/DDBJ whole genome shotgun (WGS) entry which is preliminary data.</text>
</comment>
<dbReference type="InterPro" id="IPR005079">
    <property type="entry name" value="Peptidase_C45_hydrolase"/>
</dbReference>
<name>A0A8S0Z3T7_ARCPL</name>
<feature type="signal peptide" evidence="1">
    <location>
        <begin position="1"/>
        <end position="18"/>
    </location>
</feature>
<dbReference type="Gene3D" id="3.60.60.10">
    <property type="entry name" value="Penicillin V Acylase, Chain A"/>
    <property type="match status" value="1"/>
</dbReference>
<dbReference type="PANTHER" id="PTHR34180:SF1">
    <property type="entry name" value="BETA-ALANYL-DOPAMINE_CARCININE HYDROLASE"/>
    <property type="match status" value="1"/>
</dbReference>
<proteinExistence type="predicted"/>
<dbReference type="Pfam" id="PF03417">
    <property type="entry name" value="AAT"/>
    <property type="match status" value="1"/>
</dbReference>
<evidence type="ECO:0000256" key="1">
    <source>
        <dbReference type="SAM" id="SignalP"/>
    </source>
</evidence>
<evidence type="ECO:0000313" key="3">
    <source>
        <dbReference type="EMBL" id="CAB3226494.1"/>
    </source>
</evidence>
<keyword evidence="1" id="KW-0732">Signal</keyword>
<sequence length="403" mass="45144">MVLFKYVELCLMVLVVYGVTGGKSLGRRKAVPVIFVQGTHYEVGFDVGRTFSAVIKDYLATFEGIKIFEKEYKTEAGKNAYDTTLANMKKRYPYYVKEIQGVADGAEVPFHQLFLLQMDDLIETVNENHIPRNDTGGCSSMAFKNSQATILGHTEDAATETLNHFYIMSAHIIPAPEDREHGAVEERFSSLCYAGWLPGYTMGFNGNGLVFSINTLSPLNLKAGNTPRTFITRAMLAAKNFSDAERILRDEGLGIGNGFSVNMIWTNSWGEHHIYNVEVAPDFKNDRSLLNVQRYDREPLVHCNKYLRANVTEVKGDIIQSSLARMKAIQEYSKPQTRKDVAEMLSDTSGKDYKVFQEGIAPIMTIAAGIFDVDKRSWSIYINSPKSSEPVAVLPITFTSLDY</sequence>
<evidence type="ECO:0000313" key="4">
    <source>
        <dbReference type="Proteomes" id="UP000494106"/>
    </source>
</evidence>